<gene>
    <name evidence="1" type="ORF">EDC23_0931</name>
</gene>
<protein>
    <recommendedName>
        <fullName evidence="3">Activator of Hsp90 ATPase-like protein</fullName>
    </recommendedName>
</protein>
<comment type="caution">
    <text evidence="1">The sequence shown here is derived from an EMBL/GenBank/DDBJ whole genome shotgun (WGS) entry which is preliminary data.</text>
</comment>
<organism evidence="1 2">
    <name type="scientific">Thiohalophilus thiocyanatoxydans</name>
    <dbReference type="NCBI Taxonomy" id="381308"/>
    <lineage>
        <taxon>Bacteria</taxon>
        <taxon>Pseudomonadati</taxon>
        <taxon>Pseudomonadota</taxon>
        <taxon>Gammaproteobacteria</taxon>
        <taxon>Thiohalomonadales</taxon>
        <taxon>Thiohalophilaceae</taxon>
        <taxon>Thiohalophilus</taxon>
    </lineage>
</organism>
<dbReference type="Proteomes" id="UP000294914">
    <property type="component" value="Unassembled WGS sequence"/>
</dbReference>
<name>A0A4R8INU4_9GAMM</name>
<evidence type="ECO:0000313" key="1">
    <source>
        <dbReference type="EMBL" id="TDY02556.1"/>
    </source>
</evidence>
<evidence type="ECO:0000313" key="2">
    <source>
        <dbReference type="Proteomes" id="UP000294914"/>
    </source>
</evidence>
<evidence type="ECO:0008006" key="3">
    <source>
        <dbReference type="Google" id="ProtNLM"/>
    </source>
</evidence>
<reference evidence="1 2" key="1">
    <citation type="submission" date="2019-03" db="EMBL/GenBank/DDBJ databases">
        <title>Genomic Encyclopedia of Type Strains, Phase IV (KMG-IV): sequencing the most valuable type-strain genomes for metagenomic binning, comparative biology and taxonomic classification.</title>
        <authorList>
            <person name="Goeker M."/>
        </authorList>
    </citation>
    <scope>NUCLEOTIDE SEQUENCE [LARGE SCALE GENOMIC DNA]</scope>
    <source>
        <strain evidence="1 2">DSM 16326</strain>
    </source>
</reference>
<dbReference type="AlphaFoldDB" id="A0A4R8INU4"/>
<keyword evidence="2" id="KW-1185">Reference proteome</keyword>
<sequence length="143" mass="16431">MEFLTTANMPFTANELQRYLRIETLPLWCASIDRVLSHQGERGRIYCLWGEFAIHQEILRDGVRFTLPGCPNALQWTVTADGDKQSGQVLVHCTINQLRADADFIESLEQFMSDWQAGLQAWQARLQELADDRDIPECAPWYG</sequence>
<proteinExistence type="predicted"/>
<dbReference type="EMBL" id="SOQX01000002">
    <property type="protein sequence ID" value="TDY02556.1"/>
    <property type="molecule type" value="Genomic_DNA"/>
</dbReference>
<dbReference type="RefSeq" id="WP_208321278.1">
    <property type="nucleotide sequence ID" value="NZ_SOQX01000002.1"/>
</dbReference>
<accession>A0A4R8INU4</accession>